<dbReference type="PROSITE" id="PS01330">
    <property type="entry name" value="PABS_1"/>
    <property type="match status" value="1"/>
</dbReference>
<dbReference type="InterPro" id="IPR030374">
    <property type="entry name" value="PABS"/>
</dbReference>
<gene>
    <name evidence="13" type="ORF">CHS0354_025405</name>
</gene>
<evidence type="ECO:0000256" key="8">
    <source>
        <dbReference type="ARBA" id="ARBA00072554"/>
    </source>
</evidence>
<dbReference type="InterPro" id="IPR029063">
    <property type="entry name" value="SAM-dependent_MTases_sf"/>
</dbReference>
<dbReference type="AlphaFoldDB" id="A0AAE0VZD7"/>
<evidence type="ECO:0000313" key="13">
    <source>
        <dbReference type="EMBL" id="KAK3595771.1"/>
    </source>
</evidence>
<dbReference type="Pfam" id="PF01564">
    <property type="entry name" value="Spermine_synth"/>
    <property type="match status" value="1"/>
</dbReference>
<evidence type="ECO:0000313" key="14">
    <source>
        <dbReference type="Proteomes" id="UP001195483"/>
    </source>
</evidence>
<protein>
    <recommendedName>
        <fullName evidence="8">Spermidine synthase</fullName>
        <ecNumber evidence="4">2.5.1.16</ecNumber>
    </recommendedName>
    <alternativeName>
        <fullName evidence="9">Putrescine aminopropyltransferase</fullName>
    </alternativeName>
</protein>
<comment type="catalytic activity">
    <reaction evidence="6">
        <text>S-adenosyl 3-(methylsulfanyl)propylamine + putrescine = S-methyl-5'-thioadenosine + spermidine + H(+)</text>
        <dbReference type="Rhea" id="RHEA:12721"/>
        <dbReference type="ChEBI" id="CHEBI:15378"/>
        <dbReference type="ChEBI" id="CHEBI:17509"/>
        <dbReference type="ChEBI" id="CHEBI:57443"/>
        <dbReference type="ChEBI" id="CHEBI:57834"/>
        <dbReference type="ChEBI" id="CHEBI:326268"/>
        <dbReference type="EC" id="2.5.1.16"/>
    </reaction>
</comment>
<dbReference type="EC" id="2.5.1.16" evidence="4"/>
<dbReference type="InterPro" id="IPR030373">
    <property type="entry name" value="PABS_CS"/>
</dbReference>
<evidence type="ECO:0000256" key="5">
    <source>
        <dbReference type="ARBA" id="ARBA00022679"/>
    </source>
</evidence>
<dbReference type="HAMAP" id="MF_00198">
    <property type="entry name" value="Spermidine_synth"/>
    <property type="match status" value="1"/>
</dbReference>
<feature type="active site" description="Proton acceptor" evidence="10">
    <location>
        <position position="161"/>
    </location>
</feature>
<evidence type="ECO:0000256" key="7">
    <source>
        <dbReference type="ARBA" id="ARBA00053963"/>
    </source>
</evidence>
<evidence type="ECO:0000256" key="6">
    <source>
        <dbReference type="ARBA" id="ARBA00049307"/>
    </source>
</evidence>
<dbReference type="GO" id="GO:0004766">
    <property type="term" value="F:spermidine synthase activity"/>
    <property type="evidence" value="ECO:0007669"/>
    <property type="project" value="UniProtKB-EC"/>
</dbReference>
<dbReference type="InterPro" id="IPR035246">
    <property type="entry name" value="Spermidine_synt_N"/>
</dbReference>
<dbReference type="NCBIfam" id="TIGR00417">
    <property type="entry name" value="speE"/>
    <property type="match status" value="1"/>
</dbReference>
<comment type="caution">
    <text evidence="13">The sequence shown here is derived from an EMBL/GenBank/DDBJ whole genome shotgun (WGS) entry which is preliminary data.</text>
</comment>
<name>A0AAE0VZD7_9BIVA</name>
<proteinExistence type="inferred from homology"/>
<dbReference type="FunFam" id="2.30.140.10:FF:000001">
    <property type="entry name" value="SPE3p Spermidine synthase"/>
    <property type="match status" value="1"/>
</dbReference>
<comment type="function">
    <text evidence="7">Catalyzes the production of spermidine from putrescine and decarboxylated S-adenosylmethionine (dcSAM). Has a strong preference for putrescine as substrate, and has very low activity towards 1,3-diaminopropane. Has extremely low activity towards spermidine.</text>
</comment>
<evidence type="ECO:0000256" key="1">
    <source>
        <dbReference type="ARBA" id="ARBA00005123"/>
    </source>
</evidence>
<dbReference type="PROSITE" id="PS51006">
    <property type="entry name" value="PABS_2"/>
    <property type="match status" value="1"/>
</dbReference>
<evidence type="ECO:0000256" key="10">
    <source>
        <dbReference type="PROSITE-ProRule" id="PRU00354"/>
    </source>
</evidence>
<reference evidence="13" key="1">
    <citation type="journal article" date="2021" name="Genome Biol. Evol.">
        <title>A High-Quality Reference Genome for a Parasitic Bivalve with Doubly Uniparental Inheritance (Bivalvia: Unionida).</title>
        <authorList>
            <person name="Smith C.H."/>
        </authorList>
    </citation>
    <scope>NUCLEOTIDE SEQUENCE</scope>
    <source>
        <strain evidence="13">CHS0354</strain>
    </source>
</reference>
<evidence type="ECO:0000256" key="4">
    <source>
        <dbReference type="ARBA" id="ARBA00012455"/>
    </source>
</evidence>
<dbReference type="Gene3D" id="2.30.140.10">
    <property type="entry name" value="Spermidine synthase, tetramerisation domain"/>
    <property type="match status" value="1"/>
</dbReference>
<organism evidence="13 14">
    <name type="scientific">Potamilus streckersoni</name>
    <dbReference type="NCBI Taxonomy" id="2493646"/>
    <lineage>
        <taxon>Eukaryota</taxon>
        <taxon>Metazoa</taxon>
        <taxon>Spiralia</taxon>
        <taxon>Lophotrochozoa</taxon>
        <taxon>Mollusca</taxon>
        <taxon>Bivalvia</taxon>
        <taxon>Autobranchia</taxon>
        <taxon>Heteroconchia</taxon>
        <taxon>Palaeoheterodonta</taxon>
        <taxon>Unionida</taxon>
        <taxon>Unionoidea</taxon>
        <taxon>Unionidae</taxon>
        <taxon>Ambleminae</taxon>
        <taxon>Lampsilini</taxon>
        <taxon>Potamilus</taxon>
    </lineage>
</organism>
<comment type="pathway">
    <text evidence="1">Amine and polyamine biosynthesis; spermidine biosynthesis; spermidine from putrescine: step 1/1.</text>
</comment>
<comment type="similarity">
    <text evidence="2 11">Belongs to the spermidine/spermine synthase family.</text>
</comment>
<evidence type="ECO:0000256" key="2">
    <source>
        <dbReference type="ARBA" id="ARBA00007867"/>
    </source>
</evidence>
<feature type="domain" description="PABS" evidence="12">
    <location>
        <begin position="6"/>
        <end position="241"/>
    </location>
</feature>
<dbReference type="CDD" id="cd02440">
    <property type="entry name" value="AdoMet_MTases"/>
    <property type="match status" value="1"/>
</dbReference>
<dbReference type="GO" id="GO:0005829">
    <property type="term" value="C:cytosol"/>
    <property type="evidence" value="ECO:0007669"/>
    <property type="project" value="TreeGrafter"/>
</dbReference>
<keyword evidence="10" id="KW-0620">Polyamine biosynthesis</keyword>
<evidence type="ECO:0000256" key="3">
    <source>
        <dbReference type="ARBA" id="ARBA00011774"/>
    </source>
</evidence>
<dbReference type="InterPro" id="IPR037163">
    <property type="entry name" value="Spermidine_synt_N_sf"/>
</dbReference>
<reference evidence="13" key="2">
    <citation type="journal article" date="2021" name="Genome Biol. Evol.">
        <title>Developing a high-quality reference genome for a parasitic bivalve with doubly uniparental inheritance (Bivalvia: Unionida).</title>
        <authorList>
            <person name="Smith C.H."/>
        </authorList>
    </citation>
    <scope>NUCLEOTIDE SEQUENCE</scope>
    <source>
        <strain evidence="13">CHS0354</strain>
        <tissue evidence="13">Mantle</tissue>
    </source>
</reference>
<dbReference type="PANTHER" id="PTHR11558:SF11">
    <property type="entry name" value="SPERMIDINE SYNTHASE"/>
    <property type="match status" value="1"/>
</dbReference>
<dbReference type="InterPro" id="IPR001045">
    <property type="entry name" value="Spermi_synthase"/>
</dbReference>
<dbReference type="SUPFAM" id="SSF53335">
    <property type="entry name" value="S-adenosyl-L-methionine-dependent methyltransferases"/>
    <property type="match status" value="1"/>
</dbReference>
<comment type="subunit">
    <text evidence="3">Homodimer or homotetramer.</text>
</comment>
<evidence type="ECO:0000256" key="11">
    <source>
        <dbReference type="RuleBase" id="RU003836"/>
    </source>
</evidence>
<evidence type="ECO:0000256" key="9">
    <source>
        <dbReference type="ARBA" id="ARBA00082964"/>
    </source>
</evidence>
<dbReference type="NCBIfam" id="NF002010">
    <property type="entry name" value="PRK00811.1"/>
    <property type="match status" value="1"/>
</dbReference>
<sequence>MSFIKDGWFWETNEQWAGFGVGLGIEKVLFQEKSKYQDVLVFKSTTFGNVLVLDGCIQCTERDECCYQEMIVHLPLCCHTDPRQVLVVGGGDGGVVREILKHSSVEKVVLCEIDEMVVEVSKKFLPDMAKSLSDPRVQIHIGDGIQFMKEHKAEFDVIITDAPDPIGAAVGLYQESYYQCLQAALKPNGIICSQAENLWLDLHIATMLFQLCQRLFPRAGYAYASMPTYASGQIGFVMATTNPDIDFTDPCKKLTEDEIEAMDLKFYNSDVHKAAFVLPQFAKKETASSANSLANFLQQNSSANSTAEFQF</sequence>
<dbReference type="GO" id="GO:0008295">
    <property type="term" value="P:spermidine biosynthetic process"/>
    <property type="evidence" value="ECO:0007669"/>
    <property type="project" value="TreeGrafter"/>
</dbReference>
<dbReference type="EMBL" id="JAEAOA010001512">
    <property type="protein sequence ID" value="KAK3595771.1"/>
    <property type="molecule type" value="Genomic_DNA"/>
</dbReference>
<keyword evidence="5 10" id="KW-0808">Transferase</keyword>
<keyword evidence="14" id="KW-1185">Reference proteome</keyword>
<dbReference type="Gene3D" id="3.40.50.150">
    <property type="entry name" value="Vaccinia Virus protein VP39"/>
    <property type="match status" value="1"/>
</dbReference>
<dbReference type="FunFam" id="3.40.50.150:FF:000013">
    <property type="entry name" value="Spermidine synthase"/>
    <property type="match status" value="1"/>
</dbReference>
<evidence type="ECO:0000259" key="12">
    <source>
        <dbReference type="PROSITE" id="PS51006"/>
    </source>
</evidence>
<dbReference type="Pfam" id="PF17284">
    <property type="entry name" value="Spermine_synt_N"/>
    <property type="match status" value="1"/>
</dbReference>
<accession>A0AAE0VZD7</accession>
<dbReference type="Proteomes" id="UP001195483">
    <property type="component" value="Unassembled WGS sequence"/>
</dbReference>
<dbReference type="PANTHER" id="PTHR11558">
    <property type="entry name" value="SPERMIDINE/SPERMINE SYNTHASE"/>
    <property type="match status" value="1"/>
</dbReference>
<reference evidence="13" key="3">
    <citation type="submission" date="2023-05" db="EMBL/GenBank/DDBJ databases">
        <authorList>
            <person name="Smith C.H."/>
        </authorList>
    </citation>
    <scope>NUCLEOTIDE SEQUENCE</scope>
    <source>
        <strain evidence="13">CHS0354</strain>
        <tissue evidence="13">Mantle</tissue>
    </source>
</reference>